<comment type="caution">
    <text evidence="2">The sequence shown here is derived from an EMBL/GenBank/DDBJ whole genome shotgun (WGS) entry which is preliminary data.</text>
</comment>
<dbReference type="InterPro" id="IPR006616">
    <property type="entry name" value="DM9_repeat"/>
</dbReference>
<evidence type="ECO:0000313" key="2">
    <source>
        <dbReference type="EMBL" id="KAF2905678.1"/>
    </source>
</evidence>
<dbReference type="Proteomes" id="UP000801492">
    <property type="component" value="Unassembled WGS sequence"/>
</dbReference>
<keyword evidence="3" id="KW-1185">Reference proteome</keyword>
<feature type="signal peptide" evidence="1">
    <location>
        <begin position="1"/>
        <end position="18"/>
    </location>
</feature>
<organism evidence="2 3">
    <name type="scientific">Ignelater luminosus</name>
    <name type="common">Cucubano</name>
    <name type="synonym">Pyrophorus luminosus</name>
    <dbReference type="NCBI Taxonomy" id="2038154"/>
    <lineage>
        <taxon>Eukaryota</taxon>
        <taxon>Metazoa</taxon>
        <taxon>Ecdysozoa</taxon>
        <taxon>Arthropoda</taxon>
        <taxon>Hexapoda</taxon>
        <taxon>Insecta</taxon>
        <taxon>Pterygota</taxon>
        <taxon>Neoptera</taxon>
        <taxon>Endopterygota</taxon>
        <taxon>Coleoptera</taxon>
        <taxon>Polyphaga</taxon>
        <taxon>Elateriformia</taxon>
        <taxon>Elateroidea</taxon>
        <taxon>Elateridae</taxon>
        <taxon>Agrypninae</taxon>
        <taxon>Pyrophorini</taxon>
        <taxon>Ignelater</taxon>
    </lineage>
</organism>
<evidence type="ECO:0000256" key="1">
    <source>
        <dbReference type="SAM" id="SignalP"/>
    </source>
</evidence>
<dbReference type="Pfam" id="PF11901">
    <property type="entry name" value="DM9"/>
    <property type="match status" value="1"/>
</dbReference>
<dbReference type="EMBL" id="VTPC01000472">
    <property type="protein sequence ID" value="KAF2905678.1"/>
    <property type="molecule type" value="Genomic_DNA"/>
</dbReference>
<feature type="chain" id="PRO_5035447571" evidence="1">
    <location>
        <begin position="19"/>
        <end position="180"/>
    </location>
</feature>
<name>A0A8K0DGC3_IGNLU</name>
<dbReference type="PANTHER" id="PTHR31649:SF10">
    <property type="entry name" value="IP19903P-RELATED"/>
    <property type="match status" value="1"/>
</dbReference>
<gene>
    <name evidence="2" type="ORF">ILUMI_00499</name>
</gene>
<dbReference type="SMART" id="SM00696">
    <property type="entry name" value="DM9"/>
    <property type="match status" value="2"/>
</dbReference>
<sequence length="180" mass="20877">MLPFQLLPLLIFITFINCQRKPEGYYWKDYAGLIPDDAYQAGLDHNGRPIFIGQTIHADYLVTVKLYHTGGKGYYPFGNKQHAIERQIKVLCTMQPERFIWVQTTSDSVAYIADGRLVIGGSDRNNPTYIGRLFYKLQTTVGTIIADERKWGLYFIHDGEEMSFKTFEVLVYNYFTRQPL</sequence>
<proteinExistence type="predicted"/>
<dbReference type="OrthoDB" id="6767006at2759"/>
<evidence type="ECO:0000313" key="3">
    <source>
        <dbReference type="Proteomes" id="UP000801492"/>
    </source>
</evidence>
<dbReference type="AlphaFoldDB" id="A0A8K0DGC3"/>
<accession>A0A8K0DGC3</accession>
<dbReference type="PANTHER" id="PTHR31649">
    <property type="entry name" value="AGAP009604-PA"/>
    <property type="match status" value="1"/>
</dbReference>
<reference evidence="2" key="1">
    <citation type="submission" date="2019-08" db="EMBL/GenBank/DDBJ databases">
        <title>The genome of the North American firefly Photinus pyralis.</title>
        <authorList>
            <consortium name="Photinus pyralis genome working group"/>
            <person name="Fallon T.R."/>
            <person name="Sander Lower S.E."/>
            <person name="Weng J.-K."/>
        </authorList>
    </citation>
    <scope>NUCLEOTIDE SEQUENCE</scope>
    <source>
        <strain evidence="2">TRF0915ILg1</strain>
        <tissue evidence="2">Whole body</tissue>
    </source>
</reference>
<protein>
    <submittedName>
        <fullName evidence="2">Uncharacterized protein</fullName>
    </submittedName>
</protein>
<keyword evidence="1" id="KW-0732">Signal</keyword>